<evidence type="ECO:0000256" key="2">
    <source>
        <dbReference type="ARBA" id="ARBA00022525"/>
    </source>
</evidence>
<evidence type="ECO:0000256" key="6">
    <source>
        <dbReference type="ARBA" id="ARBA00022869"/>
    </source>
</evidence>
<evidence type="ECO:0000256" key="12">
    <source>
        <dbReference type="PROSITE-ProRule" id="PRU00460"/>
    </source>
</evidence>
<feature type="disulfide bond" evidence="12">
    <location>
        <begin position="304"/>
        <end position="316"/>
    </location>
</feature>
<evidence type="ECO:0000313" key="13">
    <source>
        <dbReference type="EMBL" id="CAD7225584.1"/>
    </source>
</evidence>
<feature type="disulfide bond" evidence="12">
    <location>
        <begin position="903"/>
        <end position="912"/>
    </location>
</feature>
<dbReference type="Pfam" id="PF24973">
    <property type="entry name" value="EGF_LMN_ATRN"/>
    <property type="match status" value="1"/>
</dbReference>
<feature type="disulfide bond" evidence="12">
    <location>
        <begin position="855"/>
        <end position="864"/>
    </location>
</feature>
<dbReference type="PROSITE" id="PS50027">
    <property type="entry name" value="EGF_LAM_2"/>
    <property type="match status" value="7"/>
</dbReference>
<dbReference type="SUPFAM" id="SSF57196">
    <property type="entry name" value="EGF/Laminin"/>
    <property type="match status" value="8"/>
</dbReference>
<keyword evidence="4" id="KW-0732">Signal</keyword>
<dbReference type="InterPro" id="IPR050440">
    <property type="entry name" value="Laminin/Netrin_ECM"/>
</dbReference>
<dbReference type="Pfam" id="PF00053">
    <property type="entry name" value="EGF_laminin"/>
    <property type="match status" value="7"/>
</dbReference>
<evidence type="ECO:0000256" key="10">
    <source>
        <dbReference type="ARBA" id="ARBA00023180"/>
    </source>
</evidence>
<dbReference type="FunFam" id="2.10.25.10:FF:000101">
    <property type="entry name" value="Laminin subunit beta 1"/>
    <property type="match status" value="1"/>
</dbReference>
<keyword evidence="11 12" id="KW-0424">Laminin EGF-like domain</keyword>
<gene>
    <name evidence="13" type="ORF">CTOB1V02_LOCUS3522</name>
</gene>
<name>A0A7R8ZL64_9CRUS</name>
<dbReference type="Gene3D" id="2.170.300.10">
    <property type="entry name" value="Tie2 ligand-binding domain superfamily"/>
    <property type="match status" value="1"/>
</dbReference>
<accession>A0A7R8ZL64</accession>
<keyword evidence="7" id="KW-0130">Cell adhesion</keyword>
<protein>
    <submittedName>
        <fullName evidence="13">Uncharacterized protein</fullName>
    </submittedName>
</protein>
<keyword evidence="3" id="KW-0272">Extracellular matrix</keyword>
<keyword evidence="5" id="KW-0677">Repeat</keyword>
<dbReference type="Pfam" id="PF21199">
    <property type="entry name" value="LAMININ_IV_B"/>
    <property type="match status" value="1"/>
</dbReference>
<comment type="subcellular location">
    <subcellularLocation>
        <location evidence="1">Secreted</location>
        <location evidence="1">Extracellular space</location>
        <location evidence="1">Extracellular matrix</location>
        <location evidence="1">Basement membrane</location>
    </subcellularLocation>
</comment>
<feature type="disulfide bond" evidence="12">
    <location>
        <begin position="806"/>
        <end position="815"/>
    </location>
</feature>
<feature type="disulfide bond" evidence="12">
    <location>
        <begin position="223"/>
        <end position="232"/>
    </location>
</feature>
<dbReference type="PROSITE" id="PS51116">
    <property type="entry name" value="LAMININ_IVB"/>
    <property type="match status" value="1"/>
</dbReference>
<evidence type="ECO:0000256" key="5">
    <source>
        <dbReference type="ARBA" id="ARBA00022737"/>
    </source>
</evidence>
<dbReference type="GO" id="GO:0009888">
    <property type="term" value="P:tissue development"/>
    <property type="evidence" value="ECO:0007669"/>
    <property type="project" value="TreeGrafter"/>
</dbReference>
<comment type="caution">
    <text evidence="12">Lacks conserved residue(s) required for the propagation of feature annotation.</text>
</comment>
<keyword evidence="9 12" id="KW-1015">Disulfide bond</keyword>
<feature type="disulfide bond" evidence="12">
    <location>
        <begin position="306"/>
        <end position="323"/>
    </location>
</feature>
<keyword evidence="2" id="KW-0964">Secreted</keyword>
<dbReference type="Gene3D" id="2.10.25.10">
    <property type="entry name" value="Laminin"/>
    <property type="match status" value="6"/>
</dbReference>
<evidence type="ECO:0000256" key="8">
    <source>
        <dbReference type="ARBA" id="ARBA00023054"/>
    </source>
</evidence>
<organism evidence="13">
    <name type="scientific">Cyprideis torosa</name>
    <dbReference type="NCBI Taxonomy" id="163714"/>
    <lineage>
        <taxon>Eukaryota</taxon>
        <taxon>Metazoa</taxon>
        <taxon>Ecdysozoa</taxon>
        <taxon>Arthropoda</taxon>
        <taxon>Crustacea</taxon>
        <taxon>Oligostraca</taxon>
        <taxon>Ostracoda</taxon>
        <taxon>Podocopa</taxon>
        <taxon>Podocopida</taxon>
        <taxon>Cytherocopina</taxon>
        <taxon>Cytheroidea</taxon>
        <taxon>Cytherideidae</taxon>
        <taxon>Cyprideis</taxon>
    </lineage>
</organism>
<keyword evidence="10" id="KW-0325">Glycoprotein</keyword>
<keyword evidence="6" id="KW-0084">Basement membrane</keyword>
<dbReference type="PROSITE" id="PS01248">
    <property type="entry name" value="EGF_LAM_1"/>
    <property type="match status" value="3"/>
</dbReference>
<dbReference type="CDD" id="cd00055">
    <property type="entry name" value="EGF_Lam"/>
    <property type="match status" value="8"/>
</dbReference>
<evidence type="ECO:0000256" key="4">
    <source>
        <dbReference type="ARBA" id="ARBA00022729"/>
    </source>
</evidence>
<feature type="disulfide bond" evidence="12">
    <location>
        <begin position="287"/>
        <end position="301"/>
    </location>
</feature>
<dbReference type="InterPro" id="IPR002049">
    <property type="entry name" value="LE_dom"/>
</dbReference>
<dbReference type="SMART" id="SM00180">
    <property type="entry name" value="EGF_Lam"/>
    <property type="match status" value="8"/>
</dbReference>
<feature type="disulfide bond" evidence="12">
    <location>
        <begin position="884"/>
        <end position="901"/>
    </location>
</feature>
<dbReference type="InterPro" id="IPR013015">
    <property type="entry name" value="Laminin_IV_B"/>
</dbReference>
<dbReference type="Gene3D" id="2.60.120.260">
    <property type="entry name" value="Galactose-binding domain-like"/>
    <property type="match status" value="1"/>
</dbReference>
<dbReference type="FunFam" id="2.170.300.10:FF:000001">
    <property type="entry name" value="Laminin subunit beta-1"/>
    <property type="match status" value="1"/>
</dbReference>
<dbReference type="GO" id="GO:0048468">
    <property type="term" value="P:cell development"/>
    <property type="evidence" value="ECO:0007669"/>
    <property type="project" value="UniProtKB-ARBA"/>
</dbReference>
<proteinExistence type="predicted"/>
<evidence type="ECO:0000256" key="3">
    <source>
        <dbReference type="ARBA" id="ARBA00022530"/>
    </source>
</evidence>
<dbReference type="PRINTS" id="PR00011">
    <property type="entry name" value="EGFLAMININ"/>
</dbReference>
<dbReference type="OrthoDB" id="5985440at2759"/>
<dbReference type="PANTHER" id="PTHR10574:SF375">
    <property type="entry name" value="LAMININ SUBUNIT BETA-1"/>
    <property type="match status" value="1"/>
</dbReference>
<dbReference type="InterPro" id="IPR008211">
    <property type="entry name" value="Laminin_N"/>
</dbReference>
<dbReference type="GO" id="GO:0007155">
    <property type="term" value="P:cell adhesion"/>
    <property type="evidence" value="ECO:0007669"/>
    <property type="project" value="UniProtKB-KW"/>
</dbReference>
<evidence type="ECO:0000256" key="1">
    <source>
        <dbReference type="ARBA" id="ARBA00004302"/>
    </source>
</evidence>
<feature type="disulfide bond" evidence="12">
    <location>
        <begin position="325"/>
        <end position="334"/>
    </location>
</feature>
<feature type="disulfide bond" evidence="12">
    <location>
        <begin position="836"/>
        <end position="853"/>
    </location>
</feature>
<dbReference type="InterPro" id="IPR056863">
    <property type="entry name" value="LMN_ATRN_NET-like_EGF"/>
</dbReference>
<evidence type="ECO:0000256" key="9">
    <source>
        <dbReference type="ARBA" id="ARBA00023157"/>
    </source>
</evidence>
<dbReference type="PANTHER" id="PTHR10574">
    <property type="entry name" value="NETRIN/LAMININ-RELATED"/>
    <property type="match status" value="1"/>
</dbReference>
<dbReference type="EMBL" id="OB660607">
    <property type="protein sequence ID" value="CAD7225584.1"/>
    <property type="molecule type" value="Genomic_DNA"/>
</dbReference>
<dbReference type="PROSITE" id="PS51117">
    <property type="entry name" value="LAMININ_NTER"/>
    <property type="match status" value="1"/>
</dbReference>
<feature type="disulfide bond" evidence="12">
    <location>
        <begin position="95"/>
        <end position="104"/>
    </location>
</feature>
<dbReference type="Pfam" id="PF00055">
    <property type="entry name" value="Laminin_N"/>
    <property type="match status" value="1"/>
</dbReference>
<feature type="disulfide bond" evidence="12">
    <location>
        <begin position="882"/>
        <end position="894"/>
    </location>
</feature>
<sequence length="1498" mass="165114">MVFTVLPRHVKIPNPFDDEIMRQVTITNLRINFTKLHTLGDNLLDPRREIQEKYYYGVYRLHASGTCLCYGHAKECIPMEGQARVPNMIHGRCDCKHNTDGLNCERCKDFYNDLPWKPAIGKLPNACKRCNCNNHASKCYFDEETFRLSGGVSGGVCEGCQHNTVGKNCESCQLYYYMHPDRNMTDPNVCVACECDPSGVTDDGRCDQKTDLVNAMLAGQCHCKQHVDGRRCDQCKPGYWNFQEQNPLGCEPCSCNINGTLFNAGCDPYSGACQCKRNVVGRDCDTCLDEHWGLSRDPEGCKPCDCDPGGAYDNNCNVITGQCRCRPNVVGRRCNKPDQEHFAGVMDFFLYEAEYADGSPDCQLLIKEPRRAGQETPWTGLGYMRVFEGSKLTFKVDDIQSDLNYDLVLRYVPGQPSDPSWEDVLVRVRPSTLPRGKCAGTGEEERRLTLRQGGTYEVAYPPLCLERGIDYEVTVEFRQQRPGGGGPGASVLIDSLALIPRADSLPFLSGPENQLKLAEFEGNRCGQIFYSASHTDIPESVAVILRGLDRRFVIPWEGSVTANHSSVAASVTAVFQEPTALDPKDALPVTATVLDPWTTSVSPRLVSVPVTKTLTEDSVIDVKRASGTFQIVNPAIATAMPQPVTPEPDIASTAETTPPDPSATDVCKAGTGILAWALTLNVDSALVLEPPVQDIPSPTAAISTQAGVAANPVRIITTGILMCLEEDVATAIAMETWICWHLGTAIPQPANANSASTYTEGFSCEHCKAGYYGDALQQNCKQCVCNSLGTNFDQGPCDRVTGQCPCFPNVLGLDCSQCAPNTWKLASGQGCEPCNCDPQGSYDSQCDVYFGQCRCKPGFGGKRCDECLPNFWGDPKRECFPCDCDPRGSVHDQCQKDTGQCVCLDGIGGEKCDRCARGYIGYSPTCSPCGECFENWDRVLAELADRTKAVVHAATELKSSGATGAYTKEFEEMDNKLQEKLDAVEQDVSNTTQRIFLITLGLTDIRGTIASLEDQAKNLETNATLLQEANVEGALNITRDAARRGREAQYRAEGMANVLRNAQQQRRRTESLLQNSGDRFNMSQEQNDLAIADLNRRLDEIEDEIPNINELVCDKRGDPCDGLCGGAGCKEGCGRGTSCGEGAVRKSSKALELAKEAAQLMNEKQSQIQKQRREVENTRVKADEAKSLARLSHNAAGIAKNTSSSVKEDILGLMEEIELFLNRRGATPEGIRTLAEEVLSMSISLDPQEIISLSSQINKTVSSLTNIDEIIEETQGDLNTAEKLKFRADRAKEAAEKVRDLARDVLKALEEAEQAQDEAKSAITTADGDIAIIRATLNHITAETNETKSKTRETQEEVRNLHDRAQELKKRFLTIEGNVREAAAVSEEASKEAEKAKQAAFKLEEEYKNTDTDLDQKQTTIASIAERAELLQQRANELVINVNSVRTQVTEISKEYDKYVEKKRGFDEELVDLHRRMDEYMIDITDQAARYRDCQPKV</sequence>
<feature type="disulfide bond" evidence="12">
    <location>
        <begin position="275"/>
        <end position="284"/>
    </location>
</feature>
<keyword evidence="8" id="KW-0175">Coiled coil</keyword>
<dbReference type="FunFam" id="2.10.25.10:FF:000084">
    <property type="entry name" value="Laminin subunit alpha 3"/>
    <property type="match status" value="1"/>
</dbReference>
<reference evidence="13" key="1">
    <citation type="submission" date="2020-11" db="EMBL/GenBank/DDBJ databases">
        <authorList>
            <person name="Tran Van P."/>
        </authorList>
    </citation>
    <scope>NUCLEOTIDE SEQUENCE</scope>
</reference>
<dbReference type="FunFam" id="2.10.25.10:FF:000135">
    <property type="entry name" value="Laminin subunit beta 4"/>
    <property type="match status" value="3"/>
</dbReference>
<feature type="disulfide bond" evidence="12">
    <location>
        <begin position="834"/>
        <end position="846"/>
    </location>
</feature>
<dbReference type="GO" id="GO:0005604">
    <property type="term" value="C:basement membrane"/>
    <property type="evidence" value="ECO:0007669"/>
    <property type="project" value="UniProtKB-SubCell"/>
</dbReference>
<dbReference type="FunFam" id="2.10.25.10:FF:000011">
    <property type="entry name" value="Cadherin EGF LAG seven-pass G-type receptor"/>
    <property type="match status" value="1"/>
</dbReference>
<evidence type="ECO:0000256" key="7">
    <source>
        <dbReference type="ARBA" id="ARBA00022889"/>
    </source>
</evidence>
<dbReference type="GO" id="GO:0009887">
    <property type="term" value="P:animal organ morphogenesis"/>
    <property type="evidence" value="ECO:0007669"/>
    <property type="project" value="TreeGrafter"/>
</dbReference>
<evidence type="ECO:0000256" key="11">
    <source>
        <dbReference type="ARBA" id="ARBA00023292"/>
    </source>
</evidence>